<protein>
    <submittedName>
        <fullName evidence="1">Uncharacterized protein</fullName>
    </submittedName>
</protein>
<dbReference type="Proteomes" id="UP000031668">
    <property type="component" value="Unassembled WGS sequence"/>
</dbReference>
<keyword evidence="2" id="KW-1185">Reference proteome</keyword>
<organism evidence="1 2">
    <name type="scientific">Thelohanellus kitauei</name>
    <name type="common">Myxosporean</name>
    <dbReference type="NCBI Taxonomy" id="669202"/>
    <lineage>
        <taxon>Eukaryota</taxon>
        <taxon>Metazoa</taxon>
        <taxon>Cnidaria</taxon>
        <taxon>Myxozoa</taxon>
        <taxon>Myxosporea</taxon>
        <taxon>Bivalvulida</taxon>
        <taxon>Platysporina</taxon>
        <taxon>Myxobolidae</taxon>
        <taxon>Thelohanellus</taxon>
    </lineage>
</organism>
<evidence type="ECO:0000313" key="1">
    <source>
        <dbReference type="EMBL" id="KII66338.1"/>
    </source>
</evidence>
<gene>
    <name evidence="1" type="ORF">RF11_14230</name>
</gene>
<name>A0A0C2JAZ6_THEKT</name>
<dbReference type="OrthoDB" id="10251073at2759"/>
<dbReference type="AlphaFoldDB" id="A0A0C2JAZ6"/>
<proteinExistence type="predicted"/>
<evidence type="ECO:0000313" key="2">
    <source>
        <dbReference type="Proteomes" id="UP000031668"/>
    </source>
</evidence>
<comment type="caution">
    <text evidence="1">The sequence shown here is derived from an EMBL/GenBank/DDBJ whole genome shotgun (WGS) entry which is preliminary data.</text>
</comment>
<accession>A0A0C2JAZ6</accession>
<reference evidence="1 2" key="1">
    <citation type="journal article" date="2014" name="Genome Biol. Evol.">
        <title>The genome of the myxosporean Thelohanellus kitauei shows adaptations to nutrient acquisition within its fish host.</title>
        <authorList>
            <person name="Yang Y."/>
            <person name="Xiong J."/>
            <person name="Zhou Z."/>
            <person name="Huo F."/>
            <person name="Miao W."/>
            <person name="Ran C."/>
            <person name="Liu Y."/>
            <person name="Zhang J."/>
            <person name="Feng J."/>
            <person name="Wang M."/>
            <person name="Wang M."/>
            <person name="Wang L."/>
            <person name="Yao B."/>
        </authorList>
    </citation>
    <scope>NUCLEOTIDE SEQUENCE [LARGE SCALE GENOMIC DNA]</scope>
    <source>
        <strain evidence="1">Wuqing</strain>
    </source>
</reference>
<dbReference type="EMBL" id="JWZT01003552">
    <property type="protein sequence ID" value="KII66338.1"/>
    <property type="molecule type" value="Genomic_DNA"/>
</dbReference>
<sequence length="173" mass="19453">MVKEYFHMVAEEISLFFQNLPDSAFAPTRNSLNAKILDVTETLKDQFIELVNRDVAKTNMSYFIFWIKSSLDAEFDVHCVIAKTILRIPDLVKHKQAQTMHSCLLFHIFSQQNSITIVYADRKAATGAPVNDAIVDTATGQPTPSQGLYSIWTHVPRSSLPVTRAPNRLALMG</sequence>